<evidence type="ECO:0000313" key="4">
    <source>
        <dbReference type="Proteomes" id="UP000011087"/>
    </source>
</evidence>
<dbReference type="EMBL" id="JH993486">
    <property type="protein sequence ID" value="EKX30873.1"/>
    <property type="molecule type" value="Genomic_DNA"/>
</dbReference>
<dbReference type="KEGG" id="gtt:GUITHDRAFT_149629"/>
<reference evidence="2 4" key="1">
    <citation type="journal article" date="2012" name="Nature">
        <title>Algal genomes reveal evolutionary mosaicism and the fate of nucleomorphs.</title>
        <authorList>
            <consortium name="DOE Joint Genome Institute"/>
            <person name="Curtis B.A."/>
            <person name="Tanifuji G."/>
            <person name="Burki F."/>
            <person name="Gruber A."/>
            <person name="Irimia M."/>
            <person name="Maruyama S."/>
            <person name="Arias M.C."/>
            <person name="Ball S.G."/>
            <person name="Gile G.H."/>
            <person name="Hirakawa Y."/>
            <person name="Hopkins J.F."/>
            <person name="Kuo A."/>
            <person name="Rensing S.A."/>
            <person name="Schmutz J."/>
            <person name="Symeonidi A."/>
            <person name="Elias M."/>
            <person name="Eveleigh R.J."/>
            <person name="Herman E.K."/>
            <person name="Klute M.J."/>
            <person name="Nakayama T."/>
            <person name="Obornik M."/>
            <person name="Reyes-Prieto A."/>
            <person name="Armbrust E.V."/>
            <person name="Aves S.J."/>
            <person name="Beiko R.G."/>
            <person name="Coutinho P."/>
            <person name="Dacks J.B."/>
            <person name="Durnford D.G."/>
            <person name="Fast N.M."/>
            <person name="Green B.R."/>
            <person name="Grisdale C.J."/>
            <person name="Hempel F."/>
            <person name="Henrissat B."/>
            <person name="Hoppner M.P."/>
            <person name="Ishida K."/>
            <person name="Kim E."/>
            <person name="Koreny L."/>
            <person name="Kroth P.G."/>
            <person name="Liu Y."/>
            <person name="Malik S.B."/>
            <person name="Maier U.G."/>
            <person name="McRose D."/>
            <person name="Mock T."/>
            <person name="Neilson J.A."/>
            <person name="Onodera N.T."/>
            <person name="Poole A.M."/>
            <person name="Pritham E.J."/>
            <person name="Richards T.A."/>
            <person name="Rocap G."/>
            <person name="Roy S.W."/>
            <person name="Sarai C."/>
            <person name="Schaack S."/>
            <person name="Shirato S."/>
            <person name="Slamovits C.H."/>
            <person name="Spencer D.F."/>
            <person name="Suzuki S."/>
            <person name="Worden A.Z."/>
            <person name="Zauner S."/>
            <person name="Barry K."/>
            <person name="Bell C."/>
            <person name="Bharti A.K."/>
            <person name="Crow J.A."/>
            <person name="Grimwood J."/>
            <person name="Kramer R."/>
            <person name="Lindquist E."/>
            <person name="Lucas S."/>
            <person name="Salamov A."/>
            <person name="McFadden G.I."/>
            <person name="Lane C.E."/>
            <person name="Keeling P.J."/>
            <person name="Gray M.W."/>
            <person name="Grigoriev I.V."/>
            <person name="Archibald J.M."/>
        </authorList>
    </citation>
    <scope>NUCLEOTIDE SEQUENCE</scope>
    <source>
        <strain evidence="2 4">CCMP2712</strain>
    </source>
</reference>
<feature type="compositionally biased region" description="Basic and acidic residues" evidence="1">
    <location>
        <begin position="154"/>
        <end position="168"/>
    </location>
</feature>
<dbReference type="PaxDb" id="55529-EKX30873"/>
<evidence type="ECO:0000256" key="1">
    <source>
        <dbReference type="SAM" id="MobiDB-lite"/>
    </source>
</evidence>
<feature type="region of interest" description="Disordered" evidence="1">
    <location>
        <begin position="154"/>
        <end position="221"/>
    </location>
</feature>
<reference evidence="4" key="2">
    <citation type="submission" date="2012-11" db="EMBL/GenBank/DDBJ databases">
        <authorList>
            <person name="Kuo A."/>
            <person name="Curtis B.A."/>
            <person name="Tanifuji G."/>
            <person name="Burki F."/>
            <person name="Gruber A."/>
            <person name="Irimia M."/>
            <person name="Maruyama S."/>
            <person name="Arias M.C."/>
            <person name="Ball S.G."/>
            <person name="Gile G.H."/>
            <person name="Hirakawa Y."/>
            <person name="Hopkins J.F."/>
            <person name="Rensing S.A."/>
            <person name="Schmutz J."/>
            <person name="Symeonidi A."/>
            <person name="Elias M."/>
            <person name="Eveleigh R.J."/>
            <person name="Herman E.K."/>
            <person name="Klute M.J."/>
            <person name="Nakayama T."/>
            <person name="Obornik M."/>
            <person name="Reyes-Prieto A."/>
            <person name="Armbrust E.V."/>
            <person name="Aves S.J."/>
            <person name="Beiko R.G."/>
            <person name="Coutinho P."/>
            <person name="Dacks J.B."/>
            <person name="Durnford D.G."/>
            <person name="Fast N.M."/>
            <person name="Green B.R."/>
            <person name="Grisdale C."/>
            <person name="Hempe F."/>
            <person name="Henrissat B."/>
            <person name="Hoppner M.P."/>
            <person name="Ishida K.-I."/>
            <person name="Kim E."/>
            <person name="Koreny L."/>
            <person name="Kroth P.G."/>
            <person name="Liu Y."/>
            <person name="Malik S.-B."/>
            <person name="Maier U.G."/>
            <person name="McRose D."/>
            <person name="Mock T."/>
            <person name="Neilson J.A."/>
            <person name="Onodera N.T."/>
            <person name="Poole A.M."/>
            <person name="Pritham E.J."/>
            <person name="Richards T.A."/>
            <person name="Rocap G."/>
            <person name="Roy S.W."/>
            <person name="Sarai C."/>
            <person name="Schaack S."/>
            <person name="Shirato S."/>
            <person name="Slamovits C.H."/>
            <person name="Spencer D.F."/>
            <person name="Suzuki S."/>
            <person name="Worden A.Z."/>
            <person name="Zauner S."/>
            <person name="Barry K."/>
            <person name="Bell C."/>
            <person name="Bharti A.K."/>
            <person name="Crow J.A."/>
            <person name="Grimwood J."/>
            <person name="Kramer R."/>
            <person name="Lindquist E."/>
            <person name="Lucas S."/>
            <person name="Salamov A."/>
            <person name="McFadden G.I."/>
            <person name="Lane C.E."/>
            <person name="Keeling P.J."/>
            <person name="Gray M.W."/>
            <person name="Grigoriev I.V."/>
            <person name="Archibald J.M."/>
        </authorList>
    </citation>
    <scope>NUCLEOTIDE SEQUENCE</scope>
    <source>
        <strain evidence="4">CCMP2712</strain>
    </source>
</reference>
<protein>
    <submittedName>
        <fullName evidence="2 3">Uncharacterized protein</fullName>
    </submittedName>
</protein>
<evidence type="ECO:0000313" key="2">
    <source>
        <dbReference type="EMBL" id="EKX30873.1"/>
    </source>
</evidence>
<gene>
    <name evidence="2" type="ORF">GUITHDRAFT_149629</name>
</gene>
<evidence type="ECO:0000313" key="3">
    <source>
        <dbReference type="EnsemblProtists" id="EKX30873"/>
    </source>
</evidence>
<proteinExistence type="predicted"/>
<feature type="region of interest" description="Disordered" evidence="1">
    <location>
        <begin position="1"/>
        <end position="44"/>
    </location>
</feature>
<sequence length="221" mass="24629">METQERLPRIFPFPHLSVDVSDEDEELEQHPSQAEPTKRMPFLVSRSPLRDNSVKPARVLDELYVTSSALSQLETSFPYFRAGEEQAGRNGSPLPRRGYRVLTPSSPLPGLDDVLTGSSLLLQSPMKPPRRLRVQDKIMIHRLKELQEATLRSIEREDLPSSRSKSAEPKLSSAMAEEEAASLHTGDAEESLPALRHHRQQPQAPPQRAGPVEPDAGLPVP</sequence>
<reference evidence="3" key="3">
    <citation type="submission" date="2016-03" db="UniProtKB">
        <authorList>
            <consortium name="EnsemblProtists"/>
        </authorList>
    </citation>
    <scope>IDENTIFICATION</scope>
</reference>
<dbReference type="GeneID" id="17287593"/>
<keyword evidence="4" id="KW-1185">Reference proteome</keyword>
<dbReference type="AlphaFoldDB" id="L1I3R3"/>
<accession>L1I3R3</accession>
<dbReference type="Proteomes" id="UP000011087">
    <property type="component" value="Unassembled WGS sequence"/>
</dbReference>
<organism evidence="2">
    <name type="scientific">Guillardia theta (strain CCMP2712)</name>
    <name type="common">Cryptophyte</name>
    <dbReference type="NCBI Taxonomy" id="905079"/>
    <lineage>
        <taxon>Eukaryota</taxon>
        <taxon>Cryptophyceae</taxon>
        <taxon>Pyrenomonadales</taxon>
        <taxon>Geminigeraceae</taxon>
        <taxon>Guillardia</taxon>
    </lineage>
</organism>
<dbReference type="EnsemblProtists" id="EKX30873">
    <property type="protein sequence ID" value="EKX30873"/>
    <property type="gene ID" value="GUITHDRAFT_149629"/>
</dbReference>
<dbReference type="HOGENOM" id="CLU_1252709_0_0_1"/>
<dbReference type="RefSeq" id="XP_005817853.1">
    <property type="nucleotide sequence ID" value="XM_005817796.1"/>
</dbReference>
<name>L1I3R3_GUITC</name>